<dbReference type="Proteomes" id="UP000736856">
    <property type="component" value="Unassembled WGS sequence"/>
</dbReference>
<sequence length="280" mass="32839">MIWAQKLRIASWNINTLSAISGQSLMKNSIIRQDSDYSLLQQYARELNPHIVALQEMGSYDAVKRIFPEDIWDIVFSGDNGTGNNIHTAIVIRKNTIKILKQSHISMMNRSLNSSRGDRKAIEILFEYNGEKFFLLNIHLKSFCFVDSLQEKHNFACETLNMQTNWLKEWIDQKKNSNIPFIIAGDFNRKINHLGNQDDVWKKITQNTPLIRFPSYKKARCRLKKNIKNPTSIDFFVMDQLAYNHFVQGSFSEFLYRKEDIQERGYRLSDHCPIIAEYNF</sequence>
<reference evidence="1" key="1">
    <citation type="submission" date="2019-02" db="EMBL/GenBank/DDBJ databases">
        <title>A novel Candidatus Liberibacter species associated with the New Zealand native fuchsia psyllid, Ctenarytaina fuchsiae.</title>
        <authorList>
            <person name="Thompson S.M."/>
            <person name="Jorgensen N."/>
            <person name="David C."/>
            <person name="Bulman S.R."/>
            <person name="Smith G.R."/>
        </authorList>
    </citation>
    <scope>NUCLEOTIDE SEQUENCE</scope>
    <source>
        <strain evidence="1">Oxford</strain>
    </source>
</reference>
<evidence type="ECO:0000313" key="1">
    <source>
        <dbReference type="EMBL" id="MBL0848747.1"/>
    </source>
</evidence>
<keyword evidence="1" id="KW-0378">Hydrolase</keyword>
<proteinExistence type="predicted"/>
<dbReference type="Gene3D" id="3.60.10.10">
    <property type="entry name" value="Endonuclease/exonuclease/phosphatase"/>
    <property type="match status" value="1"/>
</dbReference>
<keyword evidence="1" id="KW-0540">Nuclease</keyword>
<name>A0A937AL27_9HYPH</name>
<evidence type="ECO:0000313" key="2">
    <source>
        <dbReference type="Proteomes" id="UP000736856"/>
    </source>
</evidence>
<dbReference type="GO" id="GO:0004519">
    <property type="term" value="F:endonuclease activity"/>
    <property type="evidence" value="ECO:0007669"/>
    <property type="project" value="UniProtKB-KW"/>
</dbReference>
<dbReference type="InterPro" id="IPR036691">
    <property type="entry name" value="Endo/exonu/phosph_ase_sf"/>
</dbReference>
<dbReference type="AlphaFoldDB" id="A0A937AL27"/>
<dbReference type="EMBL" id="SEOL01000001">
    <property type="protein sequence ID" value="MBL0848747.1"/>
    <property type="molecule type" value="Genomic_DNA"/>
</dbReference>
<protein>
    <submittedName>
        <fullName evidence="1">Endonuclease/exonuclease/phosphatase family protein</fullName>
    </submittedName>
</protein>
<organism evidence="1 2">
    <name type="scientific">Candidatus Liberibacter ctenarytainae</name>
    <dbReference type="NCBI Taxonomy" id="2020335"/>
    <lineage>
        <taxon>Bacteria</taxon>
        <taxon>Pseudomonadati</taxon>
        <taxon>Pseudomonadota</taxon>
        <taxon>Alphaproteobacteria</taxon>
        <taxon>Hyphomicrobiales</taxon>
        <taxon>Rhizobiaceae</taxon>
        <taxon>Liberibacter</taxon>
    </lineage>
</organism>
<keyword evidence="1" id="KW-0255">Endonuclease</keyword>
<gene>
    <name evidence="1" type="ORF">EU981_01395</name>
</gene>
<accession>A0A937AL27</accession>
<comment type="caution">
    <text evidence="1">The sequence shown here is derived from an EMBL/GenBank/DDBJ whole genome shotgun (WGS) entry which is preliminary data.</text>
</comment>
<dbReference type="SUPFAM" id="SSF56219">
    <property type="entry name" value="DNase I-like"/>
    <property type="match status" value="1"/>
</dbReference>